<name>A0ABT4RMD9_9ACTN</name>
<accession>A0ABT4RMD9</accession>
<evidence type="ECO:0000313" key="6">
    <source>
        <dbReference type="Proteomes" id="UP001147700"/>
    </source>
</evidence>
<dbReference type="InterPro" id="IPR029044">
    <property type="entry name" value="Nucleotide-diphossugar_trans"/>
</dbReference>
<dbReference type="Gene3D" id="3.90.550.10">
    <property type="entry name" value="Spore Coat Polysaccharide Biosynthesis Protein SpsA, Chain A"/>
    <property type="match status" value="1"/>
</dbReference>
<organism evidence="5 6">
    <name type="scientific">Solirubrobacter deserti</name>
    <dbReference type="NCBI Taxonomy" id="2282478"/>
    <lineage>
        <taxon>Bacteria</taxon>
        <taxon>Bacillati</taxon>
        <taxon>Actinomycetota</taxon>
        <taxon>Thermoleophilia</taxon>
        <taxon>Solirubrobacterales</taxon>
        <taxon>Solirubrobacteraceae</taxon>
        <taxon>Solirubrobacter</taxon>
    </lineage>
</organism>
<reference evidence="5" key="1">
    <citation type="submission" date="2022-10" db="EMBL/GenBank/DDBJ databases">
        <title>The WGS of Solirubrobacter sp. CPCC 204708.</title>
        <authorList>
            <person name="Jiang Z."/>
        </authorList>
    </citation>
    <scope>NUCLEOTIDE SEQUENCE</scope>
    <source>
        <strain evidence="5">CPCC 204708</strain>
    </source>
</reference>
<dbReference type="RefSeq" id="WP_202954520.1">
    <property type="nucleotide sequence ID" value="NZ_JAPCID010000029.1"/>
</dbReference>
<evidence type="ECO:0000256" key="4">
    <source>
        <dbReference type="ARBA" id="ARBA00022679"/>
    </source>
</evidence>
<gene>
    <name evidence="5" type="ORF">OJ962_19680</name>
</gene>
<keyword evidence="6" id="KW-1185">Reference proteome</keyword>
<proteinExistence type="inferred from homology"/>
<evidence type="ECO:0000256" key="1">
    <source>
        <dbReference type="ARBA" id="ARBA00004776"/>
    </source>
</evidence>
<evidence type="ECO:0000256" key="2">
    <source>
        <dbReference type="ARBA" id="ARBA00006739"/>
    </source>
</evidence>
<dbReference type="PANTHER" id="PTHR43179:SF12">
    <property type="entry name" value="GALACTOFURANOSYLTRANSFERASE GLFT2"/>
    <property type="match status" value="1"/>
</dbReference>
<evidence type="ECO:0000256" key="3">
    <source>
        <dbReference type="ARBA" id="ARBA00022676"/>
    </source>
</evidence>
<keyword evidence="3" id="KW-0328">Glycosyltransferase</keyword>
<comment type="pathway">
    <text evidence="1">Cell wall biogenesis; cell wall polysaccharide biosynthesis.</text>
</comment>
<sequence length="258" mass="27905">MEPDPTLIVVPVRAETSEEIDPILQTLVSLQASAPGTPTLVIDDRSPAPQAQLIEVAANELECAYVLQEDGEGHSAALNVGLSVAAAHDMDACLVNPGLIFEARGWLDRLRARTGTDGELAAVAGGAVTEAGGTIRQAGYFFSVFRRTWAARLRNVPQELLDVHEPLLCPVSSELQLVRRRWIDEVGGYDELLDGPHAALDFCLRVSEAGGQCVLEPSVRARGLAPVDSEPHDELPSAHRLRVKHSGVTFRRWSPEIV</sequence>
<dbReference type="PANTHER" id="PTHR43179">
    <property type="entry name" value="RHAMNOSYLTRANSFERASE WBBL"/>
    <property type="match status" value="1"/>
</dbReference>
<comment type="similarity">
    <text evidence="2">Belongs to the glycosyltransferase 2 family.</text>
</comment>
<dbReference type="EMBL" id="JAPCID010000029">
    <property type="protein sequence ID" value="MDA0139732.1"/>
    <property type="molecule type" value="Genomic_DNA"/>
</dbReference>
<evidence type="ECO:0000313" key="5">
    <source>
        <dbReference type="EMBL" id="MDA0139732.1"/>
    </source>
</evidence>
<comment type="caution">
    <text evidence="5">The sequence shown here is derived from an EMBL/GenBank/DDBJ whole genome shotgun (WGS) entry which is preliminary data.</text>
</comment>
<evidence type="ECO:0008006" key="7">
    <source>
        <dbReference type="Google" id="ProtNLM"/>
    </source>
</evidence>
<keyword evidence="4" id="KW-0808">Transferase</keyword>
<protein>
    <recommendedName>
        <fullName evidence="7">Glycosyltransferase</fullName>
    </recommendedName>
</protein>
<dbReference type="Proteomes" id="UP001147700">
    <property type="component" value="Unassembled WGS sequence"/>
</dbReference>
<dbReference type="SUPFAM" id="SSF53448">
    <property type="entry name" value="Nucleotide-diphospho-sugar transferases"/>
    <property type="match status" value="1"/>
</dbReference>